<feature type="transmembrane region" description="Helical" evidence="8">
    <location>
        <begin position="79"/>
        <end position="98"/>
    </location>
</feature>
<comment type="similarity">
    <text evidence="2">Belongs to the major facilitator superfamily. EmrB family.</text>
</comment>
<evidence type="ECO:0000256" key="7">
    <source>
        <dbReference type="ARBA" id="ARBA00023136"/>
    </source>
</evidence>
<dbReference type="InterPro" id="IPR011701">
    <property type="entry name" value="MFS"/>
</dbReference>
<name>A0A8E6B5E3_9BACT</name>
<dbReference type="InterPro" id="IPR020846">
    <property type="entry name" value="MFS_dom"/>
</dbReference>
<dbReference type="GO" id="GO:0005886">
    <property type="term" value="C:plasma membrane"/>
    <property type="evidence" value="ECO:0007669"/>
    <property type="project" value="UniProtKB-SubCell"/>
</dbReference>
<dbReference type="InterPro" id="IPR004638">
    <property type="entry name" value="EmrB-like"/>
</dbReference>
<evidence type="ECO:0000256" key="3">
    <source>
        <dbReference type="ARBA" id="ARBA00022448"/>
    </source>
</evidence>
<accession>A0A8E6B5E3</accession>
<evidence type="ECO:0000256" key="4">
    <source>
        <dbReference type="ARBA" id="ARBA00022475"/>
    </source>
</evidence>
<evidence type="ECO:0000256" key="5">
    <source>
        <dbReference type="ARBA" id="ARBA00022692"/>
    </source>
</evidence>
<dbReference type="CDD" id="cd17503">
    <property type="entry name" value="MFS_LmrB_MDR_like"/>
    <property type="match status" value="1"/>
</dbReference>
<sequence>MSATPPRVNPWLIAVAVVVPTFMEVLDTTIANVALRYIAGGLSAAEVDSEWVITSYLAANAIILPMSGWLLVRLGRRTYFLLSMAIFTLSSFLCGIAGSLEQLILFRILQGLAGGGLQPCTQGILLDTFPKEKQGLAMTVFAVAALIAPIVGPTLGGYITDNYEWRWIFFINVPVGMLAWLASYVLVQDPPYLNELRTQARKQTQPFDFLGLSFLVLTMVCWEVVLSKGQEWDWFGDPFYRVQILSGLFLCCLGGLIIRELNYAAPIVNLKPLANRNFAVSALLIACSFGVLYGQTTTLPAMLQTLFGYDATHSGLVLSPAGFFAVMLLPIVGALLGKGVDARWLMMIGLLLMGLGNYWLSILNLDIGPWQVVWPRVVLILGLSFLFAPLNVAAYQGISPELRGAAVGLLSLLRNEGGSVGTSVAQTIQERREQFHLLRLNEYLDMFNPAFKSYLNNLRPGLLQNFGDPALADQLGYQILDNTRQQQAQSLSYFDVYWVFGALALLLIPLVLIMKRSVAAKGEPISSE</sequence>
<keyword evidence="3" id="KW-0813">Transport</keyword>
<keyword evidence="6 8" id="KW-1133">Transmembrane helix</keyword>
<evidence type="ECO:0000256" key="8">
    <source>
        <dbReference type="SAM" id="Phobius"/>
    </source>
</evidence>
<gene>
    <name evidence="10" type="ORF">KIH39_23565</name>
</gene>
<keyword evidence="5 8" id="KW-0812">Transmembrane</keyword>
<feature type="transmembrane region" description="Helical" evidence="8">
    <location>
        <begin position="12"/>
        <end position="39"/>
    </location>
</feature>
<dbReference type="AlphaFoldDB" id="A0A8E6B5E3"/>
<feature type="transmembrane region" description="Helical" evidence="8">
    <location>
        <begin position="51"/>
        <end position="72"/>
    </location>
</feature>
<keyword evidence="4" id="KW-1003">Cell membrane</keyword>
<feature type="domain" description="Major facilitator superfamily (MFS) profile" evidence="9">
    <location>
        <begin position="13"/>
        <end position="519"/>
    </location>
</feature>
<feature type="transmembrane region" description="Helical" evidence="8">
    <location>
        <begin position="316"/>
        <end position="337"/>
    </location>
</feature>
<dbReference type="EMBL" id="CP074694">
    <property type="protein sequence ID" value="QVL31784.1"/>
    <property type="molecule type" value="Genomic_DNA"/>
</dbReference>
<evidence type="ECO:0000313" key="11">
    <source>
        <dbReference type="Proteomes" id="UP000676194"/>
    </source>
</evidence>
<dbReference type="InterPro" id="IPR036259">
    <property type="entry name" value="MFS_trans_sf"/>
</dbReference>
<feature type="transmembrane region" description="Helical" evidence="8">
    <location>
        <begin position="278"/>
        <end position="296"/>
    </location>
</feature>
<dbReference type="PANTHER" id="PTHR42718:SF9">
    <property type="entry name" value="MAJOR FACILITATOR SUPERFAMILY MULTIDRUG TRANSPORTER MFSC"/>
    <property type="match status" value="1"/>
</dbReference>
<feature type="transmembrane region" description="Helical" evidence="8">
    <location>
        <begin position="344"/>
        <end position="361"/>
    </location>
</feature>
<feature type="transmembrane region" description="Helical" evidence="8">
    <location>
        <begin position="207"/>
        <end position="226"/>
    </location>
</feature>
<feature type="transmembrane region" description="Helical" evidence="8">
    <location>
        <begin position="238"/>
        <end position="258"/>
    </location>
</feature>
<feature type="transmembrane region" description="Helical" evidence="8">
    <location>
        <begin position="138"/>
        <end position="159"/>
    </location>
</feature>
<dbReference type="SUPFAM" id="SSF103473">
    <property type="entry name" value="MFS general substrate transporter"/>
    <property type="match status" value="1"/>
</dbReference>
<dbReference type="KEGG" id="tsph:KIH39_23565"/>
<dbReference type="Gene3D" id="1.20.1720.10">
    <property type="entry name" value="Multidrug resistance protein D"/>
    <property type="match status" value="1"/>
</dbReference>
<keyword evidence="11" id="KW-1185">Reference proteome</keyword>
<feature type="transmembrane region" description="Helical" evidence="8">
    <location>
        <begin position="104"/>
        <end position="126"/>
    </location>
</feature>
<dbReference type="PROSITE" id="PS50850">
    <property type="entry name" value="MFS"/>
    <property type="match status" value="1"/>
</dbReference>
<evidence type="ECO:0000256" key="1">
    <source>
        <dbReference type="ARBA" id="ARBA00004651"/>
    </source>
</evidence>
<dbReference type="RefSeq" id="WP_213496070.1">
    <property type="nucleotide sequence ID" value="NZ_CP074694.1"/>
</dbReference>
<organism evidence="10 11">
    <name type="scientific">Telmatocola sphagniphila</name>
    <dbReference type="NCBI Taxonomy" id="1123043"/>
    <lineage>
        <taxon>Bacteria</taxon>
        <taxon>Pseudomonadati</taxon>
        <taxon>Planctomycetota</taxon>
        <taxon>Planctomycetia</taxon>
        <taxon>Gemmatales</taxon>
        <taxon>Gemmataceae</taxon>
    </lineage>
</organism>
<comment type="subcellular location">
    <subcellularLocation>
        <location evidence="1">Cell membrane</location>
        <topology evidence="1">Multi-pass membrane protein</topology>
    </subcellularLocation>
</comment>
<dbReference type="Pfam" id="PF07690">
    <property type="entry name" value="MFS_1"/>
    <property type="match status" value="1"/>
</dbReference>
<evidence type="ECO:0000259" key="9">
    <source>
        <dbReference type="PROSITE" id="PS50850"/>
    </source>
</evidence>
<dbReference type="NCBIfam" id="TIGR00711">
    <property type="entry name" value="efflux_EmrB"/>
    <property type="match status" value="1"/>
</dbReference>
<keyword evidence="7 8" id="KW-0472">Membrane</keyword>
<evidence type="ECO:0000313" key="10">
    <source>
        <dbReference type="EMBL" id="QVL31784.1"/>
    </source>
</evidence>
<dbReference type="Proteomes" id="UP000676194">
    <property type="component" value="Chromosome"/>
</dbReference>
<dbReference type="Gene3D" id="1.20.1250.20">
    <property type="entry name" value="MFS general substrate transporter like domains"/>
    <property type="match status" value="1"/>
</dbReference>
<protein>
    <submittedName>
        <fullName evidence="10">DHA2 family efflux MFS transporter permease subunit</fullName>
    </submittedName>
</protein>
<evidence type="ECO:0000256" key="2">
    <source>
        <dbReference type="ARBA" id="ARBA00008537"/>
    </source>
</evidence>
<reference evidence="10" key="1">
    <citation type="submission" date="2021-05" db="EMBL/GenBank/DDBJ databases">
        <title>Complete genome sequence of the cellulolytic planctomycete Telmatocola sphagniphila SP2T and characterization of the first cellulase from planctomycetes.</title>
        <authorList>
            <person name="Rakitin A.L."/>
            <person name="Beletsky A.V."/>
            <person name="Naumoff D.G."/>
            <person name="Kulichevskaya I.S."/>
            <person name="Mardanov A.V."/>
            <person name="Ravin N.V."/>
            <person name="Dedysh S.N."/>
        </authorList>
    </citation>
    <scope>NUCLEOTIDE SEQUENCE</scope>
    <source>
        <strain evidence="10">SP2T</strain>
    </source>
</reference>
<proteinExistence type="inferred from homology"/>
<feature type="transmembrane region" description="Helical" evidence="8">
    <location>
        <begin position="494"/>
        <end position="514"/>
    </location>
</feature>
<dbReference type="PANTHER" id="PTHR42718">
    <property type="entry name" value="MAJOR FACILITATOR SUPERFAMILY MULTIDRUG TRANSPORTER MFSC"/>
    <property type="match status" value="1"/>
</dbReference>
<feature type="transmembrane region" description="Helical" evidence="8">
    <location>
        <begin position="373"/>
        <end position="394"/>
    </location>
</feature>
<dbReference type="GO" id="GO:0022857">
    <property type="term" value="F:transmembrane transporter activity"/>
    <property type="evidence" value="ECO:0007669"/>
    <property type="project" value="InterPro"/>
</dbReference>
<feature type="transmembrane region" description="Helical" evidence="8">
    <location>
        <begin position="165"/>
        <end position="187"/>
    </location>
</feature>
<evidence type="ECO:0000256" key="6">
    <source>
        <dbReference type="ARBA" id="ARBA00022989"/>
    </source>
</evidence>